<dbReference type="KEGG" id="dhy:DESAM_22578"/>
<dbReference type="HOGENOM" id="CLU_2896740_0_0_7"/>
<dbReference type="AlphaFoldDB" id="L0RF62"/>
<protein>
    <submittedName>
        <fullName evidence="1">Uncharacterized protein</fullName>
    </submittedName>
</protein>
<proteinExistence type="predicted"/>
<evidence type="ECO:0000313" key="1">
    <source>
        <dbReference type="EMBL" id="CCO24845.1"/>
    </source>
</evidence>
<evidence type="ECO:0000313" key="2">
    <source>
        <dbReference type="Proteomes" id="UP000010808"/>
    </source>
</evidence>
<sequence>MSTNTGKNTCNCHPLINLEILYIFASANKSTPCFANYKKISGANSDSSNYPHYKHIIYISAH</sequence>
<keyword evidence="2" id="KW-1185">Reference proteome</keyword>
<organism evidence="1 2">
    <name type="scientific">Maridesulfovibrio hydrothermalis AM13 = DSM 14728</name>
    <dbReference type="NCBI Taxonomy" id="1121451"/>
    <lineage>
        <taxon>Bacteria</taxon>
        <taxon>Pseudomonadati</taxon>
        <taxon>Thermodesulfobacteriota</taxon>
        <taxon>Desulfovibrionia</taxon>
        <taxon>Desulfovibrionales</taxon>
        <taxon>Desulfovibrionaceae</taxon>
        <taxon>Maridesulfovibrio</taxon>
    </lineage>
</organism>
<dbReference type="Proteomes" id="UP000010808">
    <property type="component" value="Chromosome"/>
</dbReference>
<reference evidence="1 2" key="1">
    <citation type="submission" date="2012-10" db="EMBL/GenBank/DDBJ databases">
        <authorList>
            <person name="Genoscope - CEA"/>
        </authorList>
    </citation>
    <scope>NUCLEOTIDE SEQUENCE [LARGE SCALE GENOMIC DNA]</scope>
    <source>
        <strain evidence="2">AM13 / DSM 14728</strain>
    </source>
</reference>
<name>L0RF62_9BACT</name>
<dbReference type="STRING" id="1121451.DESAM_22578"/>
<gene>
    <name evidence="1" type="ORF">DESAM_22578</name>
</gene>
<accession>L0RF62</accession>
<dbReference type="EMBL" id="FO203522">
    <property type="protein sequence ID" value="CCO24845.1"/>
    <property type="molecule type" value="Genomic_DNA"/>
</dbReference>